<comment type="cofactor">
    <cofactor evidence="1">
        <name>FMN</name>
        <dbReference type="ChEBI" id="CHEBI:58210"/>
    </cofactor>
</comment>
<keyword evidence="5" id="KW-0288">FMN</keyword>
<dbReference type="GO" id="GO:0009055">
    <property type="term" value="F:electron transfer activity"/>
    <property type="evidence" value="ECO:0007669"/>
    <property type="project" value="InterPro"/>
</dbReference>
<dbReference type="InterPro" id="IPR029039">
    <property type="entry name" value="Flavoprotein-like_sf"/>
</dbReference>
<accession>A0A955L8Y7</accession>
<dbReference type="InterPro" id="IPR050619">
    <property type="entry name" value="Flavodoxin"/>
</dbReference>
<name>A0A955L8Y7_9BACT</name>
<organism evidence="8 9">
    <name type="scientific">Candidatus Dojkabacteria bacterium</name>
    <dbReference type="NCBI Taxonomy" id="2099670"/>
    <lineage>
        <taxon>Bacteria</taxon>
        <taxon>Candidatus Dojkabacteria</taxon>
    </lineage>
</organism>
<dbReference type="AlphaFoldDB" id="A0A955L8Y7"/>
<feature type="domain" description="Flavodoxin-like" evidence="7">
    <location>
        <begin position="4"/>
        <end position="144"/>
    </location>
</feature>
<dbReference type="InterPro" id="IPR008254">
    <property type="entry name" value="Flavodoxin/NO_synth"/>
</dbReference>
<dbReference type="SUPFAM" id="SSF52218">
    <property type="entry name" value="Flavoproteins"/>
    <property type="match status" value="1"/>
</dbReference>
<keyword evidence="6" id="KW-0249">Electron transport</keyword>
<dbReference type="Proteomes" id="UP000754563">
    <property type="component" value="Unassembled WGS sequence"/>
</dbReference>
<dbReference type="PANTHER" id="PTHR42809">
    <property type="entry name" value="FLAVODOXIN 2"/>
    <property type="match status" value="1"/>
</dbReference>
<keyword evidence="3" id="KW-0813">Transport</keyword>
<sequence length="150" mass="16711">MRKVFLVYGSTTGLTEICAEHVKDGLIESGVDVIMQNVLDTTADELDDYEYIVLGCSTWDYGCLQYDFEPFHEDMKLKDLTGKKFAVFGTGDKAYGETYCEALRTLTNTVEACGGTCSIEAKDIESDLREEQLQATKDWAKKFGLQVSGN</sequence>
<keyword evidence="4" id="KW-0285">Flavoprotein</keyword>
<evidence type="ECO:0000256" key="4">
    <source>
        <dbReference type="ARBA" id="ARBA00022630"/>
    </source>
</evidence>
<dbReference type="PROSITE" id="PS00201">
    <property type="entry name" value="FLAVODOXIN"/>
    <property type="match status" value="1"/>
</dbReference>
<evidence type="ECO:0000256" key="2">
    <source>
        <dbReference type="ARBA" id="ARBA00005267"/>
    </source>
</evidence>
<evidence type="ECO:0000256" key="1">
    <source>
        <dbReference type="ARBA" id="ARBA00001917"/>
    </source>
</evidence>
<reference evidence="8" key="2">
    <citation type="journal article" date="2021" name="Microbiome">
        <title>Successional dynamics and alternative stable states in a saline activated sludge microbial community over 9 years.</title>
        <authorList>
            <person name="Wang Y."/>
            <person name="Ye J."/>
            <person name="Ju F."/>
            <person name="Liu L."/>
            <person name="Boyd J.A."/>
            <person name="Deng Y."/>
            <person name="Parks D.H."/>
            <person name="Jiang X."/>
            <person name="Yin X."/>
            <person name="Woodcroft B.J."/>
            <person name="Tyson G.W."/>
            <person name="Hugenholtz P."/>
            <person name="Polz M.F."/>
            <person name="Zhang T."/>
        </authorList>
    </citation>
    <scope>NUCLEOTIDE SEQUENCE</scope>
    <source>
        <strain evidence="8">HKST-UBA11</strain>
    </source>
</reference>
<evidence type="ECO:0000313" key="8">
    <source>
        <dbReference type="EMBL" id="MCA9385833.1"/>
    </source>
</evidence>
<dbReference type="Pfam" id="PF00258">
    <property type="entry name" value="Flavodoxin_1"/>
    <property type="match status" value="1"/>
</dbReference>
<dbReference type="InterPro" id="IPR001226">
    <property type="entry name" value="Flavodoxin_CS"/>
</dbReference>
<evidence type="ECO:0000256" key="3">
    <source>
        <dbReference type="ARBA" id="ARBA00022448"/>
    </source>
</evidence>
<dbReference type="PANTHER" id="PTHR42809:SF1">
    <property type="entry name" value="FLAVODOXIN 1"/>
    <property type="match status" value="1"/>
</dbReference>
<dbReference type="Gene3D" id="3.40.50.360">
    <property type="match status" value="1"/>
</dbReference>
<gene>
    <name evidence="8" type="ORF">KC717_04240</name>
</gene>
<comment type="similarity">
    <text evidence="2">Belongs to the flavodoxin family.</text>
</comment>
<comment type="caution">
    <text evidence="8">The sequence shown here is derived from an EMBL/GenBank/DDBJ whole genome shotgun (WGS) entry which is preliminary data.</text>
</comment>
<evidence type="ECO:0000259" key="7">
    <source>
        <dbReference type="PROSITE" id="PS50902"/>
    </source>
</evidence>
<protein>
    <submittedName>
        <fullName evidence="8">Flavodoxin domain-containing protein</fullName>
    </submittedName>
</protein>
<reference evidence="8" key="1">
    <citation type="submission" date="2020-04" db="EMBL/GenBank/DDBJ databases">
        <authorList>
            <person name="Zhang T."/>
        </authorList>
    </citation>
    <scope>NUCLEOTIDE SEQUENCE</scope>
    <source>
        <strain evidence="8">HKST-UBA11</strain>
    </source>
</reference>
<proteinExistence type="inferred from homology"/>
<evidence type="ECO:0000256" key="5">
    <source>
        <dbReference type="ARBA" id="ARBA00022643"/>
    </source>
</evidence>
<dbReference type="PROSITE" id="PS50902">
    <property type="entry name" value="FLAVODOXIN_LIKE"/>
    <property type="match status" value="1"/>
</dbReference>
<dbReference type="GO" id="GO:0010181">
    <property type="term" value="F:FMN binding"/>
    <property type="evidence" value="ECO:0007669"/>
    <property type="project" value="InterPro"/>
</dbReference>
<evidence type="ECO:0000313" key="9">
    <source>
        <dbReference type="Proteomes" id="UP000754563"/>
    </source>
</evidence>
<dbReference type="EMBL" id="JAGQLH010000048">
    <property type="protein sequence ID" value="MCA9385833.1"/>
    <property type="molecule type" value="Genomic_DNA"/>
</dbReference>
<evidence type="ECO:0000256" key="6">
    <source>
        <dbReference type="ARBA" id="ARBA00022982"/>
    </source>
</evidence>